<dbReference type="GO" id="GO:0005737">
    <property type="term" value="C:cytoplasm"/>
    <property type="evidence" value="ECO:0007669"/>
    <property type="project" value="TreeGrafter"/>
</dbReference>
<evidence type="ECO:0000256" key="2">
    <source>
        <dbReference type="ARBA" id="ARBA00022741"/>
    </source>
</evidence>
<dbReference type="GO" id="GO:0005634">
    <property type="term" value="C:nucleus"/>
    <property type="evidence" value="ECO:0007669"/>
    <property type="project" value="TreeGrafter"/>
</dbReference>
<dbReference type="Pfam" id="PF16124">
    <property type="entry name" value="RecQ_Zn_bind"/>
    <property type="match status" value="1"/>
</dbReference>
<dbReference type="GO" id="GO:0009378">
    <property type="term" value="F:four-way junction helicase activity"/>
    <property type="evidence" value="ECO:0007669"/>
    <property type="project" value="TreeGrafter"/>
</dbReference>
<evidence type="ECO:0000256" key="3">
    <source>
        <dbReference type="ARBA" id="ARBA00022801"/>
    </source>
</evidence>
<evidence type="ECO:0000259" key="9">
    <source>
        <dbReference type="PROSITE" id="PS51192"/>
    </source>
</evidence>
<dbReference type="GO" id="GO:0003677">
    <property type="term" value="F:DNA binding"/>
    <property type="evidence" value="ECO:0007669"/>
    <property type="project" value="UniProtKB-KW"/>
</dbReference>
<evidence type="ECO:0000256" key="4">
    <source>
        <dbReference type="ARBA" id="ARBA00022806"/>
    </source>
</evidence>
<dbReference type="PROSITE" id="PS51194">
    <property type="entry name" value="HELICASE_CTER"/>
    <property type="match status" value="1"/>
</dbReference>
<name>A0A6C0C6A5_9ZZZZ</name>
<dbReference type="NCBIfam" id="TIGR00614">
    <property type="entry name" value="recQ_fam"/>
    <property type="match status" value="1"/>
</dbReference>
<keyword evidence="7" id="KW-0413">Isomerase</keyword>
<dbReference type="Gene3D" id="1.10.10.10">
    <property type="entry name" value="Winged helix-like DNA-binding domain superfamily/Winged helix DNA-binding domain"/>
    <property type="match status" value="1"/>
</dbReference>
<keyword evidence="2" id="KW-0547">Nucleotide-binding</keyword>
<dbReference type="SMART" id="SM00490">
    <property type="entry name" value="HELICc"/>
    <property type="match status" value="1"/>
</dbReference>
<dbReference type="FunFam" id="3.40.50.300:FF:001389">
    <property type="entry name" value="ATP-dependent DNA helicase RecQ"/>
    <property type="match status" value="1"/>
</dbReference>
<evidence type="ECO:0000256" key="7">
    <source>
        <dbReference type="ARBA" id="ARBA00023235"/>
    </source>
</evidence>
<proteinExistence type="inferred from homology"/>
<dbReference type="InterPro" id="IPR011545">
    <property type="entry name" value="DEAD/DEAH_box_helicase_dom"/>
</dbReference>
<sequence>METHLKEVYGFNNFRGSQKDIITDILNKDDVMAILPTGGGKSLLYQFPATFSDKITIVVSPLISLMNDQCKHLNSKNIKAVCLNSETSINIGDYVTYKIIYTTPEFIISRIHAFTRIKNHIGLFAIDEAHCISQWSHDFRQSYQKLGILKKEFPDIPLLAVTATATPKVIEEIYEYLDITDISEYSLGTRRTNLVIDVKSKSEFAQCEFVEPTIIYVQTRKLCEKICKDLKKKGVSSAYYHGGMSKEDKEESHEVFINGDVTVIVATISFGMGIDKSDIRHVVNFGVPANIESYYQEIGRAGRDGVKSRATIYYDDSDFNTTSYLISLSPDKKQIKIKTAGMDIFRSYLRERNLCRQKMIDYYFDSGKFASEDDVAHIPKCNMCDNCTRKHKNDISDISKDAVLIHNIIRNHNIKNRFDFGFKKTISMIREQTSLKLSNMRIKSIVEILITKNVLSRYKAGRGFAVGIGKINISSILPLKARVDNDVHKINVSFRNSKKIPFVDLLHLRNTMARKYKLVPGNFINDRVIMNIHAKSPKNISELWSVDGISNEFIMTTECNEFMTAYQDMKEKIPFMVSTKKTKEKTRDTVLRLYKEKKSINEISKILNIKERTIEGHIMYIFEHYEDEDIDMEYVGLTQENEIQIKRAVEEVGTQYLKPIKDKVNSKITYVQIKTCLLVIKIENEE</sequence>
<keyword evidence="6" id="KW-0238">DNA-binding</keyword>
<organism evidence="11">
    <name type="scientific">viral metagenome</name>
    <dbReference type="NCBI Taxonomy" id="1070528"/>
    <lineage>
        <taxon>unclassified sequences</taxon>
        <taxon>metagenomes</taxon>
        <taxon>organismal metagenomes</taxon>
    </lineage>
</organism>
<evidence type="ECO:0000313" key="11">
    <source>
        <dbReference type="EMBL" id="QHS99053.1"/>
    </source>
</evidence>
<dbReference type="CDD" id="cd17920">
    <property type="entry name" value="DEXHc_RecQ"/>
    <property type="match status" value="1"/>
</dbReference>
<comment type="similarity">
    <text evidence="1">Belongs to the helicase family. RecQ subfamily.</text>
</comment>
<dbReference type="InterPro" id="IPR036388">
    <property type="entry name" value="WH-like_DNA-bd_sf"/>
</dbReference>
<dbReference type="PROSITE" id="PS51192">
    <property type="entry name" value="HELICASE_ATP_BIND_1"/>
    <property type="match status" value="1"/>
</dbReference>
<dbReference type="SUPFAM" id="SSF47819">
    <property type="entry name" value="HRDC-like"/>
    <property type="match status" value="1"/>
</dbReference>
<feature type="domain" description="Helicase C-terminal" evidence="10">
    <location>
        <begin position="190"/>
        <end position="353"/>
    </location>
</feature>
<dbReference type="GO" id="GO:0016787">
    <property type="term" value="F:hydrolase activity"/>
    <property type="evidence" value="ECO:0007669"/>
    <property type="project" value="UniProtKB-KW"/>
</dbReference>
<dbReference type="InterPro" id="IPR027417">
    <property type="entry name" value="P-loop_NTPase"/>
</dbReference>
<dbReference type="PANTHER" id="PTHR13710:SF120">
    <property type="entry name" value="BIFUNCTIONAL 3'-5' EXONUCLEASE_ATP-DEPENDENT HELICASE WRN"/>
    <property type="match status" value="1"/>
</dbReference>
<dbReference type="Pfam" id="PF00270">
    <property type="entry name" value="DEAD"/>
    <property type="match status" value="1"/>
</dbReference>
<keyword evidence="3" id="KW-0378">Hydrolase</keyword>
<feature type="domain" description="Helicase ATP-binding" evidence="9">
    <location>
        <begin position="22"/>
        <end position="183"/>
    </location>
</feature>
<dbReference type="GO" id="GO:0043138">
    <property type="term" value="F:3'-5' DNA helicase activity"/>
    <property type="evidence" value="ECO:0007669"/>
    <property type="project" value="TreeGrafter"/>
</dbReference>
<accession>A0A6C0C6A5</accession>
<dbReference type="GO" id="GO:0005694">
    <property type="term" value="C:chromosome"/>
    <property type="evidence" value="ECO:0007669"/>
    <property type="project" value="TreeGrafter"/>
</dbReference>
<evidence type="ECO:0000259" key="10">
    <source>
        <dbReference type="PROSITE" id="PS51194"/>
    </source>
</evidence>
<dbReference type="Pfam" id="PF14493">
    <property type="entry name" value="HTH_40"/>
    <property type="match status" value="1"/>
</dbReference>
<dbReference type="PANTHER" id="PTHR13710">
    <property type="entry name" value="DNA HELICASE RECQ FAMILY MEMBER"/>
    <property type="match status" value="1"/>
</dbReference>
<dbReference type="InterPro" id="IPR004589">
    <property type="entry name" value="DNA_helicase_ATP-dep_RecQ"/>
</dbReference>
<reference evidence="11" key="1">
    <citation type="journal article" date="2020" name="Nature">
        <title>Giant virus diversity and host interactions through global metagenomics.</title>
        <authorList>
            <person name="Schulz F."/>
            <person name="Roux S."/>
            <person name="Paez-Espino D."/>
            <person name="Jungbluth S."/>
            <person name="Walsh D.A."/>
            <person name="Denef V.J."/>
            <person name="McMahon K.D."/>
            <person name="Konstantinidis K.T."/>
            <person name="Eloe-Fadrosh E.A."/>
            <person name="Kyrpides N.C."/>
            <person name="Woyke T."/>
        </authorList>
    </citation>
    <scope>NUCLEOTIDE SEQUENCE</scope>
    <source>
        <strain evidence="11">GVMAG-M-3300020185-33</strain>
    </source>
</reference>
<dbReference type="InterPro" id="IPR002121">
    <property type="entry name" value="HRDC_dom"/>
</dbReference>
<keyword evidence="5" id="KW-0067">ATP-binding</keyword>
<protein>
    <recommendedName>
        <fullName evidence="12">DNA helicase</fullName>
    </recommendedName>
</protein>
<evidence type="ECO:0000256" key="1">
    <source>
        <dbReference type="ARBA" id="ARBA00005446"/>
    </source>
</evidence>
<dbReference type="InterPro" id="IPR014001">
    <property type="entry name" value="Helicase_ATP-bd"/>
</dbReference>
<feature type="domain" description="HRDC" evidence="8">
    <location>
        <begin position="495"/>
        <end position="576"/>
    </location>
</feature>
<dbReference type="InterPro" id="IPR032284">
    <property type="entry name" value="RecQ_Zn-bd"/>
</dbReference>
<evidence type="ECO:0000259" key="8">
    <source>
        <dbReference type="PROSITE" id="PS50967"/>
    </source>
</evidence>
<dbReference type="EMBL" id="MN739334">
    <property type="protein sequence ID" value="QHS99053.1"/>
    <property type="molecule type" value="Genomic_DNA"/>
</dbReference>
<keyword evidence="4" id="KW-0347">Helicase</keyword>
<dbReference type="Gene3D" id="3.40.50.300">
    <property type="entry name" value="P-loop containing nucleotide triphosphate hydrolases"/>
    <property type="match status" value="2"/>
</dbReference>
<dbReference type="InterPro" id="IPR029491">
    <property type="entry name" value="Helicase_HTH"/>
</dbReference>
<dbReference type="Pfam" id="PF00271">
    <property type="entry name" value="Helicase_C"/>
    <property type="match status" value="1"/>
</dbReference>
<evidence type="ECO:0008006" key="12">
    <source>
        <dbReference type="Google" id="ProtNLM"/>
    </source>
</evidence>
<evidence type="ECO:0000256" key="6">
    <source>
        <dbReference type="ARBA" id="ARBA00023125"/>
    </source>
</evidence>
<dbReference type="InterPro" id="IPR010997">
    <property type="entry name" value="HRDC-like_sf"/>
</dbReference>
<dbReference type="GO" id="GO:0000724">
    <property type="term" value="P:double-strand break repair via homologous recombination"/>
    <property type="evidence" value="ECO:0007669"/>
    <property type="project" value="TreeGrafter"/>
</dbReference>
<dbReference type="SUPFAM" id="SSF52540">
    <property type="entry name" value="P-loop containing nucleoside triphosphate hydrolases"/>
    <property type="match status" value="1"/>
</dbReference>
<evidence type="ECO:0000256" key="5">
    <source>
        <dbReference type="ARBA" id="ARBA00022840"/>
    </source>
</evidence>
<dbReference type="PROSITE" id="PS50967">
    <property type="entry name" value="HRDC"/>
    <property type="match status" value="1"/>
</dbReference>
<dbReference type="InterPro" id="IPR001650">
    <property type="entry name" value="Helicase_C-like"/>
</dbReference>
<dbReference type="SMART" id="SM00487">
    <property type="entry name" value="DEXDc"/>
    <property type="match status" value="1"/>
</dbReference>
<dbReference type="GO" id="GO:0005524">
    <property type="term" value="F:ATP binding"/>
    <property type="evidence" value="ECO:0007669"/>
    <property type="project" value="UniProtKB-KW"/>
</dbReference>
<dbReference type="AlphaFoldDB" id="A0A6C0C6A5"/>